<feature type="region of interest" description="Disordered" evidence="1">
    <location>
        <begin position="22"/>
        <end position="60"/>
    </location>
</feature>
<feature type="compositionally biased region" description="Basic and acidic residues" evidence="1">
    <location>
        <begin position="40"/>
        <end position="60"/>
    </location>
</feature>
<dbReference type="InterPro" id="IPR003428">
    <property type="entry name" value="MAM33"/>
</dbReference>
<dbReference type="EMBL" id="HE575324">
    <property type="protein sequence ID" value="CCC94962.1"/>
    <property type="molecule type" value="Genomic_DNA"/>
</dbReference>
<evidence type="ECO:0000313" key="2">
    <source>
        <dbReference type="EMBL" id="CCC94962.1"/>
    </source>
</evidence>
<gene>
    <name evidence="2" type="ORF">TCIL3000_11_3620</name>
</gene>
<dbReference type="Pfam" id="PF02330">
    <property type="entry name" value="MAM33"/>
    <property type="match status" value="1"/>
</dbReference>
<dbReference type="SUPFAM" id="SSF54529">
    <property type="entry name" value="Mitochondrial glycoprotein MAM33-like"/>
    <property type="match status" value="1"/>
</dbReference>
<dbReference type="PANTHER" id="PTHR10826:SF8">
    <property type="entry name" value="MITOCHONDRIAL GLYCOPROTEIN"/>
    <property type="match status" value="1"/>
</dbReference>
<dbReference type="PANTHER" id="PTHR10826">
    <property type="entry name" value="COMPLEMENT COMPONENT 1"/>
    <property type="match status" value="1"/>
</dbReference>
<dbReference type="Gene3D" id="3.10.280.10">
    <property type="entry name" value="Mitochondrial glycoprotein"/>
    <property type="match status" value="1"/>
</dbReference>
<accession>G0UZZ3</accession>
<dbReference type="VEuPathDB" id="TriTrypDB:TcIL3000.11.3620"/>
<protein>
    <submittedName>
        <fullName evidence="2">Uncharacterized protein TCIL3000_11_3620</fullName>
    </submittedName>
</protein>
<feature type="region of interest" description="Disordered" evidence="1">
    <location>
        <begin position="152"/>
        <end position="177"/>
    </location>
</feature>
<name>G0UZZ3_TRYCI</name>
<sequence>MLACRRLSLRCAGCLLGYSHRPAAASGSSNISAPASDPTAADRHSFSSTGTDRENYGNERETLWKRATALVATTSAELRAEVERDARDGVAAVPPLPPPGWKVRHSPGSNFFSMTQVLKNGSQSSVFRARRYRSVHDTFMQTVGEQFHRRIKGNEGGNSNVVSCKDNRAQDSKTTREDGGFCAKMSVDYKQDKVDCHAKLHPVGGADHCSRVNRADIHLTIFAPFLVYDPSIHDSTVDICEWSSFDLIIQKTKPTNANGKEDPGLLSHLAEESALCMYVRLASVNSEMRIRSIQLLSMQEAQALTDHACLGQGEPLLLELLQRRPLRHSAAEKHRDEALICLSEAVAGSLRVVEDQVAHEKLCGADGVAVACSSSSHGSYYPAYEMILDPNSLAGKYSRTLCYGGPYMRELSREMQESLIEYIQGDLGVSSQLCEYVCQMQYFLEQEEYMTWLGRVQHMAQSVARRD</sequence>
<evidence type="ECO:0000256" key="1">
    <source>
        <dbReference type="SAM" id="MobiDB-lite"/>
    </source>
</evidence>
<dbReference type="AlphaFoldDB" id="G0UZZ3"/>
<feature type="compositionally biased region" description="Basic and acidic residues" evidence="1">
    <location>
        <begin position="165"/>
        <end position="177"/>
    </location>
</feature>
<reference evidence="2" key="1">
    <citation type="journal article" date="2012" name="Proc. Natl. Acad. Sci. U.S.A.">
        <title>Antigenic diversity is generated by distinct evolutionary mechanisms in African trypanosome species.</title>
        <authorList>
            <person name="Jackson A.P."/>
            <person name="Berry A."/>
            <person name="Aslett M."/>
            <person name="Allison H.C."/>
            <person name="Burton P."/>
            <person name="Vavrova-Anderson J."/>
            <person name="Brown R."/>
            <person name="Browne H."/>
            <person name="Corton N."/>
            <person name="Hauser H."/>
            <person name="Gamble J."/>
            <person name="Gilderthorp R."/>
            <person name="Marcello L."/>
            <person name="McQuillan J."/>
            <person name="Otto T.D."/>
            <person name="Quail M.A."/>
            <person name="Sanders M.J."/>
            <person name="van Tonder A."/>
            <person name="Ginger M.L."/>
            <person name="Field M.C."/>
            <person name="Barry J.D."/>
            <person name="Hertz-Fowler C."/>
            <person name="Berriman M."/>
        </authorList>
    </citation>
    <scope>NUCLEOTIDE SEQUENCE</scope>
    <source>
        <strain evidence="2">IL3000</strain>
    </source>
</reference>
<dbReference type="GO" id="GO:0005759">
    <property type="term" value="C:mitochondrial matrix"/>
    <property type="evidence" value="ECO:0007669"/>
    <property type="project" value="InterPro"/>
</dbReference>
<proteinExistence type="predicted"/>
<organism evidence="2">
    <name type="scientific">Trypanosoma congolense (strain IL3000)</name>
    <dbReference type="NCBI Taxonomy" id="1068625"/>
    <lineage>
        <taxon>Eukaryota</taxon>
        <taxon>Discoba</taxon>
        <taxon>Euglenozoa</taxon>
        <taxon>Kinetoplastea</taxon>
        <taxon>Metakinetoplastina</taxon>
        <taxon>Trypanosomatida</taxon>
        <taxon>Trypanosomatidae</taxon>
        <taxon>Trypanosoma</taxon>
        <taxon>Nannomonas</taxon>
    </lineage>
</organism>
<dbReference type="InterPro" id="IPR036561">
    <property type="entry name" value="MAM33_sf"/>
</dbReference>